<dbReference type="EMBL" id="CAJVQB010076770">
    <property type="protein sequence ID" value="CAG8844677.1"/>
    <property type="molecule type" value="Genomic_DNA"/>
</dbReference>
<evidence type="ECO:0000313" key="2">
    <source>
        <dbReference type="Proteomes" id="UP000789901"/>
    </source>
</evidence>
<accession>A0ABN7X0A6</accession>
<feature type="non-terminal residue" evidence="1">
    <location>
        <position position="1"/>
    </location>
</feature>
<comment type="caution">
    <text evidence="1">The sequence shown here is derived from an EMBL/GenBank/DDBJ whole genome shotgun (WGS) entry which is preliminary data.</text>
</comment>
<organism evidence="1 2">
    <name type="scientific">Gigaspora margarita</name>
    <dbReference type="NCBI Taxonomy" id="4874"/>
    <lineage>
        <taxon>Eukaryota</taxon>
        <taxon>Fungi</taxon>
        <taxon>Fungi incertae sedis</taxon>
        <taxon>Mucoromycota</taxon>
        <taxon>Glomeromycotina</taxon>
        <taxon>Glomeromycetes</taxon>
        <taxon>Diversisporales</taxon>
        <taxon>Gigasporaceae</taxon>
        <taxon>Gigaspora</taxon>
    </lineage>
</organism>
<keyword evidence="2" id="KW-1185">Reference proteome</keyword>
<reference evidence="1 2" key="1">
    <citation type="submission" date="2021-06" db="EMBL/GenBank/DDBJ databases">
        <authorList>
            <person name="Kallberg Y."/>
            <person name="Tangrot J."/>
            <person name="Rosling A."/>
        </authorList>
    </citation>
    <scope>NUCLEOTIDE SEQUENCE [LARGE SCALE GENOMIC DNA]</scope>
    <source>
        <strain evidence="1 2">120-4 pot B 10/14</strain>
    </source>
</reference>
<sequence length="58" mass="6411">DKAKVSLGVPAVEWTFKTIQSDNEPIAVPDHDFPKGSMQKLIPSVYLTIDPEDSNDLL</sequence>
<protein>
    <submittedName>
        <fullName evidence="1">8511_t:CDS:1</fullName>
    </submittedName>
</protein>
<gene>
    <name evidence="1" type="ORF">GMARGA_LOCUS37233</name>
</gene>
<evidence type="ECO:0000313" key="1">
    <source>
        <dbReference type="EMBL" id="CAG8844677.1"/>
    </source>
</evidence>
<dbReference type="Proteomes" id="UP000789901">
    <property type="component" value="Unassembled WGS sequence"/>
</dbReference>
<proteinExistence type="predicted"/>
<name>A0ABN7X0A6_GIGMA</name>